<reference evidence="1 2" key="1">
    <citation type="submission" date="2019-09" db="EMBL/GenBank/DDBJ databases">
        <title>Goodfellowia gen. nov., a new genus of the Pseudonocardineae related to Actinoalloteichus, containing Goodfellowia coeruleoviolacea gen. nov., comb. nov. gen. nov., comb. nov.</title>
        <authorList>
            <person name="Labeda D."/>
        </authorList>
    </citation>
    <scope>NUCLEOTIDE SEQUENCE [LARGE SCALE GENOMIC DNA]</scope>
    <source>
        <strain evidence="1 2">AN110305</strain>
    </source>
</reference>
<evidence type="ECO:0000313" key="2">
    <source>
        <dbReference type="Proteomes" id="UP000323454"/>
    </source>
</evidence>
<reference evidence="1 2" key="2">
    <citation type="submission" date="2019-09" db="EMBL/GenBank/DDBJ databases">
        <authorList>
            <person name="Jin C."/>
        </authorList>
    </citation>
    <scope>NUCLEOTIDE SEQUENCE [LARGE SCALE GENOMIC DNA]</scope>
    <source>
        <strain evidence="1 2">AN110305</strain>
    </source>
</reference>
<accession>A0A5B2WWD7</accession>
<keyword evidence="2" id="KW-1185">Reference proteome</keyword>
<dbReference type="EMBL" id="VUOB01000058">
    <property type="protein sequence ID" value="KAA2255244.1"/>
    <property type="molecule type" value="Genomic_DNA"/>
</dbReference>
<proteinExistence type="predicted"/>
<gene>
    <name evidence="1" type="ORF">F0L68_28920</name>
</gene>
<dbReference type="AlphaFoldDB" id="A0A5B2WWD7"/>
<protein>
    <submittedName>
        <fullName evidence="1">Uncharacterized protein</fullName>
    </submittedName>
</protein>
<sequence>MPGLSIQAQRQILEFECQRRTPGDIANAVRSWSWLVHRPGAPPLARSYGTFVGCEECDCYGHDCMDSRSLLELALRALPPGAARELRRVVAPLDEVYLRRVLPNPVVGECLDWWRFQR</sequence>
<organism evidence="1 2">
    <name type="scientific">Solihabitans fulvus</name>
    <dbReference type="NCBI Taxonomy" id="1892852"/>
    <lineage>
        <taxon>Bacteria</taxon>
        <taxon>Bacillati</taxon>
        <taxon>Actinomycetota</taxon>
        <taxon>Actinomycetes</taxon>
        <taxon>Pseudonocardiales</taxon>
        <taxon>Pseudonocardiaceae</taxon>
        <taxon>Solihabitans</taxon>
    </lineage>
</organism>
<dbReference type="OrthoDB" id="3637176at2"/>
<comment type="caution">
    <text evidence="1">The sequence shown here is derived from an EMBL/GenBank/DDBJ whole genome shotgun (WGS) entry which is preliminary data.</text>
</comment>
<evidence type="ECO:0000313" key="1">
    <source>
        <dbReference type="EMBL" id="KAA2255244.1"/>
    </source>
</evidence>
<dbReference type="Proteomes" id="UP000323454">
    <property type="component" value="Unassembled WGS sequence"/>
</dbReference>
<name>A0A5B2WWD7_9PSEU</name>
<dbReference type="RefSeq" id="WP_149852998.1">
    <property type="nucleotide sequence ID" value="NZ_VUOB01000058.1"/>
</dbReference>